<keyword evidence="2" id="KW-1185">Reference proteome</keyword>
<evidence type="ECO:0000313" key="2">
    <source>
        <dbReference type="Proteomes" id="UP000828390"/>
    </source>
</evidence>
<dbReference type="EMBL" id="JAIWYP010000001">
    <property type="protein sequence ID" value="KAH3880381.1"/>
    <property type="molecule type" value="Genomic_DNA"/>
</dbReference>
<dbReference type="Proteomes" id="UP000828390">
    <property type="component" value="Unassembled WGS sequence"/>
</dbReference>
<reference evidence="1" key="2">
    <citation type="submission" date="2020-11" db="EMBL/GenBank/DDBJ databases">
        <authorList>
            <person name="McCartney M.A."/>
            <person name="Auch B."/>
            <person name="Kono T."/>
            <person name="Mallez S."/>
            <person name="Becker A."/>
            <person name="Gohl D.M."/>
            <person name="Silverstein K.A.T."/>
            <person name="Koren S."/>
            <person name="Bechman K.B."/>
            <person name="Herman A."/>
            <person name="Abrahante J.E."/>
            <person name="Garbe J."/>
        </authorList>
    </citation>
    <scope>NUCLEOTIDE SEQUENCE</scope>
    <source>
        <strain evidence="1">Duluth1</strain>
        <tissue evidence="1">Whole animal</tissue>
    </source>
</reference>
<proteinExistence type="predicted"/>
<sequence>MPPAVESFLKVNEVMKEPMLVLQVFLNDDSTVEDLFHCAPPSSESRLLIGQQFLGLTFQYIKDYA</sequence>
<accession>A0A9D4RSV6</accession>
<organism evidence="1 2">
    <name type="scientific">Dreissena polymorpha</name>
    <name type="common">Zebra mussel</name>
    <name type="synonym">Mytilus polymorpha</name>
    <dbReference type="NCBI Taxonomy" id="45954"/>
    <lineage>
        <taxon>Eukaryota</taxon>
        <taxon>Metazoa</taxon>
        <taxon>Spiralia</taxon>
        <taxon>Lophotrochozoa</taxon>
        <taxon>Mollusca</taxon>
        <taxon>Bivalvia</taxon>
        <taxon>Autobranchia</taxon>
        <taxon>Heteroconchia</taxon>
        <taxon>Euheterodonta</taxon>
        <taxon>Imparidentia</taxon>
        <taxon>Neoheterodontei</taxon>
        <taxon>Myida</taxon>
        <taxon>Dreissenoidea</taxon>
        <taxon>Dreissenidae</taxon>
        <taxon>Dreissena</taxon>
    </lineage>
</organism>
<name>A0A9D4RSV6_DREPO</name>
<comment type="caution">
    <text evidence="1">The sequence shown here is derived from an EMBL/GenBank/DDBJ whole genome shotgun (WGS) entry which is preliminary data.</text>
</comment>
<evidence type="ECO:0000313" key="1">
    <source>
        <dbReference type="EMBL" id="KAH3880381.1"/>
    </source>
</evidence>
<reference evidence="1" key="1">
    <citation type="journal article" date="2019" name="bioRxiv">
        <title>The Genome of the Zebra Mussel, Dreissena polymorpha: A Resource for Invasive Species Research.</title>
        <authorList>
            <person name="McCartney M.A."/>
            <person name="Auch B."/>
            <person name="Kono T."/>
            <person name="Mallez S."/>
            <person name="Zhang Y."/>
            <person name="Obille A."/>
            <person name="Becker A."/>
            <person name="Abrahante J.E."/>
            <person name="Garbe J."/>
            <person name="Badalamenti J.P."/>
            <person name="Herman A."/>
            <person name="Mangelson H."/>
            <person name="Liachko I."/>
            <person name="Sullivan S."/>
            <person name="Sone E.D."/>
            <person name="Koren S."/>
            <person name="Silverstein K.A.T."/>
            <person name="Beckman K.B."/>
            <person name="Gohl D.M."/>
        </authorList>
    </citation>
    <scope>NUCLEOTIDE SEQUENCE</scope>
    <source>
        <strain evidence="1">Duluth1</strain>
        <tissue evidence="1">Whole animal</tissue>
    </source>
</reference>
<protein>
    <submittedName>
        <fullName evidence="1">Uncharacterized protein</fullName>
    </submittedName>
</protein>
<dbReference type="AlphaFoldDB" id="A0A9D4RSV6"/>
<gene>
    <name evidence="1" type="ORF">DPMN_004295</name>
</gene>